<evidence type="ECO:0000256" key="1">
    <source>
        <dbReference type="ARBA" id="ARBA00004886"/>
    </source>
</evidence>
<dbReference type="InterPro" id="IPR008792">
    <property type="entry name" value="PQQD"/>
</dbReference>
<evidence type="ECO:0000313" key="5">
    <source>
        <dbReference type="Proteomes" id="UP000003165"/>
    </source>
</evidence>
<comment type="pathway">
    <text evidence="1">Cofactor biosynthesis; pyrroloquinoline quinone biosynthesis.</text>
</comment>
<comment type="caution">
    <text evidence="4">The sequence shown here is derived from an EMBL/GenBank/DDBJ whole genome shotgun (WGS) entry which is preliminary data.</text>
</comment>
<proteinExistence type="predicted"/>
<dbReference type="Gene3D" id="1.10.10.1150">
    <property type="entry name" value="Coenzyme PQQ synthesis protein D (PqqD)"/>
    <property type="match status" value="1"/>
</dbReference>
<keyword evidence="3" id="KW-0884">PQQ biosynthesis</keyword>
<dbReference type="InterPro" id="IPR022479">
    <property type="entry name" value="PqqD_bac"/>
</dbReference>
<dbReference type="AlphaFoldDB" id="B9Z7P8"/>
<gene>
    <name evidence="4" type="ORF">FuraDRAFT_3384</name>
</gene>
<dbReference type="RefSeq" id="WP_008955403.1">
    <property type="nucleotide sequence ID" value="NZ_ACIS01000010.1"/>
</dbReference>
<dbReference type="EMBL" id="ACIS01000010">
    <property type="protein sequence ID" value="EEG07184.1"/>
    <property type="molecule type" value="Genomic_DNA"/>
</dbReference>
<organism evidence="4 5">
    <name type="scientific">Pseudogulbenkiania ferrooxidans 2002</name>
    <dbReference type="NCBI Taxonomy" id="279714"/>
    <lineage>
        <taxon>Bacteria</taxon>
        <taxon>Pseudomonadati</taxon>
        <taxon>Pseudomonadota</taxon>
        <taxon>Betaproteobacteria</taxon>
        <taxon>Neisseriales</taxon>
        <taxon>Chromobacteriaceae</taxon>
        <taxon>Pseudogulbenkiania</taxon>
    </lineage>
</organism>
<dbReference type="Pfam" id="PF05402">
    <property type="entry name" value="PqqD"/>
    <property type="match status" value="1"/>
</dbReference>
<dbReference type="UniPathway" id="UPA00539"/>
<comment type="subunit">
    <text evidence="2">Monomer. Interacts with PqqE.</text>
</comment>
<evidence type="ECO:0000256" key="3">
    <source>
        <dbReference type="ARBA" id="ARBA00022905"/>
    </source>
</evidence>
<dbReference type="NCBIfam" id="TIGR03859">
    <property type="entry name" value="PQQ_PqqD"/>
    <property type="match status" value="1"/>
</dbReference>
<protein>
    <submittedName>
        <fullName evidence="4">Coenzyme PQQ synthesis D</fullName>
    </submittedName>
</protein>
<reference evidence="4 5" key="1">
    <citation type="submission" date="2009-02" db="EMBL/GenBank/DDBJ databases">
        <title>Sequencing of the draft genome and assembly of Lutiella nitroferrum 2002.</title>
        <authorList>
            <consortium name="US DOE Joint Genome Institute (JGI-PGF)"/>
            <person name="Lucas S."/>
            <person name="Copeland A."/>
            <person name="Lapidus A."/>
            <person name="Glavina del Rio T."/>
            <person name="Tice H."/>
            <person name="Bruce D."/>
            <person name="Goodwin L."/>
            <person name="Pitluck S."/>
            <person name="Larimer F."/>
            <person name="Land M.L."/>
            <person name="Hauser L."/>
            <person name="Coates J.D."/>
        </authorList>
    </citation>
    <scope>NUCLEOTIDE SEQUENCE [LARGE SCALE GENOMIC DNA]</scope>
    <source>
        <strain evidence="4 5">2002</strain>
    </source>
</reference>
<accession>B9Z7P8</accession>
<keyword evidence="5" id="KW-1185">Reference proteome</keyword>
<dbReference type="GO" id="GO:0048038">
    <property type="term" value="F:quinone binding"/>
    <property type="evidence" value="ECO:0007669"/>
    <property type="project" value="InterPro"/>
</dbReference>
<evidence type="ECO:0000313" key="4">
    <source>
        <dbReference type="EMBL" id="EEG07184.1"/>
    </source>
</evidence>
<dbReference type="InterPro" id="IPR041881">
    <property type="entry name" value="PqqD_sf"/>
</dbReference>
<dbReference type="GO" id="GO:0018189">
    <property type="term" value="P:pyrroloquinoline quinone biosynthetic process"/>
    <property type="evidence" value="ECO:0007669"/>
    <property type="project" value="UniProtKB-UniPathway"/>
</dbReference>
<evidence type="ECO:0000256" key="2">
    <source>
        <dbReference type="ARBA" id="ARBA00011741"/>
    </source>
</evidence>
<dbReference type="Proteomes" id="UP000003165">
    <property type="component" value="Unassembled WGS sequence"/>
</dbReference>
<sequence length="104" mass="11421">MTPSHPLDHARPRLAPHFMFRWEASQQAYILLYPEGLIKLNVSAGEILKRCDGQRSVDDIVADLQAAFPDSAAQIESGTRAFVDTACAKGWLQLMVAGAQPARD</sequence>
<name>B9Z7P8_9NEIS</name>
<dbReference type="eggNOG" id="ENOG5032Z81">
    <property type="taxonomic scope" value="Bacteria"/>
</dbReference>